<comment type="similarity">
    <text evidence="3">Belongs to the RAP1 family.</text>
</comment>
<dbReference type="SUPFAM" id="SSF46689">
    <property type="entry name" value="Homeodomain-like"/>
    <property type="match status" value="1"/>
</dbReference>
<comment type="caution">
    <text evidence="10">The sequence shown here is derived from an EMBL/GenBank/DDBJ whole genome shotgun (WGS) entry which is preliminary data.</text>
</comment>
<feature type="domain" description="BRCT" evidence="9">
    <location>
        <begin position="32"/>
        <end position="114"/>
    </location>
</feature>
<feature type="compositionally biased region" description="Low complexity" evidence="7">
    <location>
        <begin position="230"/>
        <end position="241"/>
    </location>
</feature>
<gene>
    <name evidence="10" type="ORF">CCMP2556_LOCUS45271</name>
</gene>
<dbReference type="Pfam" id="PF08914">
    <property type="entry name" value="Myb_Rap1"/>
    <property type="match status" value="1"/>
</dbReference>
<comment type="subcellular location">
    <subcellularLocation>
        <location evidence="2">Chromosome</location>
        <location evidence="2">Telomere</location>
    </subcellularLocation>
    <subcellularLocation>
        <location evidence="1">Nucleus</location>
    </subcellularLocation>
</comment>
<keyword evidence="6" id="KW-0539">Nucleus</keyword>
<evidence type="ECO:0000256" key="6">
    <source>
        <dbReference type="ARBA" id="ARBA00023242"/>
    </source>
</evidence>
<dbReference type="InterPro" id="IPR009057">
    <property type="entry name" value="Homeodomain-like_sf"/>
</dbReference>
<dbReference type="PANTHER" id="PTHR16466:SF6">
    <property type="entry name" value="TELOMERIC REPEAT-BINDING FACTOR 2-INTERACTING PROTEIN 1"/>
    <property type="match status" value="1"/>
</dbReference>
<dbReference type="CDD" id="cd11655">
    <property type="entry name" value="rap1_myb-like"/>
    <property type="match status" value="1"/>
</dbReference>
<feature type="region of interest" description="Disordered" evidence="7">
    <location>
        <begin position="1"/>
        <end position="24"/>
    </location>
</feature>
<organism evidence="10 11">
    <name type="scientific">Durusdinium trenchii</name>
    <dbReference type="NCBI Taxonomy" id="1381693"/>
    <lineage>
        <taxon>Eukaryota</taxon>
        <taxon>Sar</taxon>
        <taxon>Alveolata</taxon>
        <taxon>Dinophyceae</taxon>
        <taxon>Suessiales</taxon>
        <taxon>Symbiodiniaceae</taxon>
        <taxon>Durusdinium</taxon>
    </lineage>
</organism>
<evidence type="ECO:0000256" key="2">
    <source>
        <dbReference type="ARBA" id="ARBA00004574"/>
    </source>
</evidence>
<keyword evidence="5" id="KW-0779">Telomere</keyword>
<evidence type="ECO:0000256" key="7">
    <source>
        <dbReference type="SAM" id="MobiDB-lite"/>
    </source>
</evidence>
<sequence length="315" mass="34632">MTARPATPPRRVYGKQPDVAGTPVPAAPSKHKIFVNESGPMTFYIPPCADHLNLCDLIKKGGGKIAQKAGKDAINIVPESAKHKKIQRLEDATSSRFIVDCTFQQKTLPLGDYRLGPPMRKPAAAPGRPSQARRARTREKYTREDDVALKEWVKKNVGLKSQGKELWVRAVQAKVTGHSWQSMQNRYRRHLKPKKGQALRKSLALGARPTGVEDIEDFSQRSGDQSKVNPAAPSRVRSAARGSLTDAQVAKMRRRSQATRPRPEPGTGRATGGALQPSTSAVLGASTHSLPLFWGVPTRILERQDVQTPVDMTYI</sequence>
<evidence type="ECO:0000313" key="10">
    <source>
        <dbReference type="EMBL" id="CAK9094989.1"/>
    </source>
</evidence>
<evidence type="ECO:0000256" key="4">
    <source>
        <dbReference type="ARBA" id="ARBA00022454"/>
    </source>
</evidence>
<evidence type="ECO:0000256" key="3">
    <source>
        <dbReference type="ARBA" id="ARBA00010467"/>
    </source>
</evidence>
<feature type="domain" description="TERF2-interacting telomeric protein 1 Myb" evidence="8">
    <location>
        <begin position="141"/>
        <end position="195"/>
    </location>
</feature>
<dbReference type="InterPro" id="IPR039595">
    <property type="entry name" value="TE2IP/Rap1"/>
</dbReference>
<dbReference type="Gene3D" id="1.10.10.60">
    <property type="entry name" value="Homeodomain-like"/>
    <property type="match status" value="1"/>
</dbReference>
<proteinExistence type="inferred from homology"/>
<dbReference type="PANTHER" id="PTHR16466">
    <property type="entry name" value="TELOMERE REPEAT-BINDING FACTOR 2-INTERACTING PROTEIN 1"/>
    <property type="match status" value="1"/>
</dbReference>
<evidence type="ECO:0008006" key="12">
    <source>
        <dbReference type="Google" id="ProtNLM"/>
    </source>
</evidence>
<accession>A0ABP0R426</accession>
<feature type="region of interest" description="Disordered" evidence="7">
    <location>
        <begin position="112"/>
        <end position="141"/>
    </location>
</feature>
<evidence type="ECO:0000259" key="8">
    <source>
        <dbReference type="Pfam" id="PF08914"/>
    </source>
</evidence>
<dbReference type="Pfam" id="PF16589">
    <property type="entry name" value="BRCT_2"/>
    <property type="match status" value="1"/>
</dbReference>
<reference evidence="10 11" key="1">
    <citation type="submission" date="2024-02" db="EMBL/GenBank/DDBJ databases">
        <authorList>
            <person name="Chen Y."/>
            <person name="Shah S."/>
            <person name="Dougan E. K."/>
            <person name="Thang M."/>
            <person name="Chan C."/>
        </authorList>
    </citation>
    <scope>NUCLEOTIDE SEQUENCE [LARGE SCALE GENOMIC DNA]</scope>
</reference>
<keyword evidence="4" id="KW-0158">Chromosome</keyword>
<protein>
    <recommendedName>
        <fullName evidence="12">Telomeric repeat-binding factor 2-interacting protein 1</fullName>
    </recommendedName>
</protein>
<dbReference type="Proteomes" id="UP001642484">
    <property type="component" value="Unassembled WGS sequence"/>
</dbReference>
<keyword evidence="11" id="KW-1185">Reference proteome</keyword>
<dbReference type="InterPro" id="IPR001357">
    <property type="entry name" value="BRCT_dom"/>
</dbReference>
<name>A0ABP0R426_9DINO</name>
<evidence type="ECO:0000256" key="1">
    <source>
        <dbReference type="ARBA" id="ARBA00004123"/>
    </source>
</evidence>
<dbReference type="EMBL" id="CAXAMN010025417">
    <property type="protein sequence ID" value="CAK9094989.1"/>
    <property type="molecule type" value="Genomic_DNA"/>
</dbReference>
<feature type="region of interest" description="Disordered" evidence="7">
    <location>
        <begin position="217"/>
        <end position="277"/>
    </location>
</feature>
<dbReference type="InterPro" id="IPR015010">
    <property type="entry name" value="TERF2IP_Myb"/>
</dbReference>
<evidence type="ECO:0000313" key="11">
    <source>
        <dbReference type="Proteomes" id="UP001642484"/>
    </source>
</evidence>
<evidence type="ECO:0000259" key="9">
    <source>
        <dbReference type="Pfam" id="PF16589"/>
    </source>
</evidence>
<evidence type="ECO:0000256" key="5">
    <source>
        <dbReference type="ARBA" id="ARBA00022895"/>
    </source>
</evidence>